<dbReference type="HOGENOM" id="CLU_719663_0_0_1"/>
<gene>
    <name evidence="2" type="ORF">DRE_00369</name>
</gene>
<feature type="region of interest" description="Disordered" evidence="1">
    <location>
        <begin position="177"/>
        <end position="198"/>
    </location>
</feature>
<feature type="region of interest" description="Disordered" evidence="1">
    <location>
        <begin position="47"/>
        <end position="66"/>
    </location>
</feature>
<organism evidence="2 3">
    <name type="scientific">Drechslerella stenobrocha 248</name>
    <dbReference type="NCBI Taxonomy" id="1043628"/>
    <lineage>
        <taxon>Eukaryota</taxon>
        <taxon>Fungi</taxon>
        <taxon>Dikarya</taxon>
        <taxon>Ascomycota</taxon>
        <taxon>Pezizomycotina</taxon>
        <taxon>Orbiliomycetes</taxon>
        <taxon>Orbiliales</taxon>
        <taxon>Orbiliaceae</taxon>
        <taxon>Drechslerella</taxon>
    </lineage>
</organism>
<evidence type="ECO:0000313" key="2">
    <source>
        <dbReference type="EMBL" id="EWC47401.1"/>
    </source>
</evidence>
<dbReference type="EMBL" id="KI966410">
    <property type="protein sequence ID" value="EWC47401.1"/>
    <property type="molecule type" value="Genomic_DNA"/>
</dbReference>
<feature type="region of interest" description="Disordered" evidence="1">
    <location>
        <begin position="285"/>
        <end position="320"/>
    </location>
</feature>
<feature type="region of interest" description="Disordered" evidence="1">
    <location>
        <begin position="1"/>
        <end position="37"/>
    </location>
</feature>
<name>W7HTF1_9PEZI</name>
<evidence type="ECO:0000256" key="1">
    <source>
        <dbReference type="SAM" id="MobiDB-lite"/>
    </source>
</evidence>
<feature type="compositionally biased region" description="Basic and acidic residues" evidence="1">
    <location>
        <begin position="18"/>
        <end position="28"/>
    </location>
</feature>
<evidence type="ECO:0000313" key="3">
    <source>
        <dbReference type="Proteomes" id="UP000024837"/>
    </source>
</evidence>
<protein>
    <submittedName>
        <fullName evidence="2">Uncharacterized protein</fullName>
    </submittedName>
</protein>
<proteinExistence type="predicted"/>
<dbReference type="AlphaFoldDB" id="W7HTF1"/>
<keyword evidence="3" id="KW-1185">Reference proteome</keyword>
<dbReference type="Proteomes" id="UP000024837">
    <property type="component" value="Unassembled WGS sequence"/>
</dbReference>
<reference evidence="2 3" key="1">
    <citation type="submission" date="2013-05" db="EMBL/GenBank/DDBJ databases">
        <title>Drechslerella stenobrocha genome reveals carnivorous origination and mechanical trapping mechanism of predatory fungi.</title>
        <authorList>
            <person name="Liu X."/>
            <person name="Zhang W."/>
            <person name="Liu K."/>
        </authorList>
    </citation>
    <scope>NUCLEOTIDE SEQUENCE [LARGE SCALE GENOMIC DNA]</scope>
    <source>
        <strain evidence="2 3">248</strain>
    </source>
</reference>
<feature type="compositionally biased region" description="Basic residues" evidence="1">
    <location>
        <begin position="1"/>
        <end position="17"/>
    </location>
</feature>
<accession>W7HTF1</accession>
<sequence length="384" mass="41070">MGKRHKLKHNVRQHQRHRPEEIHKHQASVDHIAGKPTEQARISILEYSAEHGNSSDESPISIAPPKTPLLDQLVDNEIIQTEPIVAAAQEPAEEEDIFDKIIEETVAEAAGESAADAIHQLVDEDPEDGIPSNSIADAAATAAAFEQPAHGFMSIPGDWESEPLEEIPIDEADDLEHETAPAETPKQQPALDGTLEPHTPALSGQLIDEPPIEVFAVEPLNLKKMSSAPDLIHSTLLEDPADDINKIFIPALEPAHVPVYAPARVEVREHAAAPVVPEPALTPGILSPPAHAGSVAKASPKTRRQQPSKPVLGSSELPLPAPIAVPSTSTALRKRPVAVAKAGEEGLATAAGGRGRRSSQLNIDGGKARSTLKVLWNRILDVFK</sequence>
<dbReference type="OrthoDB" id="10638280at2759"/>